<gene>
    <name evidence="1" type="ORF">LDC_2576</name>
</gene>
<reference evidence="1" key="1">
    <citation type="submission" date="2010-07" db="EMBL/GenBank/DDBJ databases">
        <authorList>
            <consortium name="CONSOLIDER consortium CSD2007-00005"/>
            <person name="Guazzaroni M.-E."/>
            <person name="Richter M."/>
            <person name="Garcia-Salamanca A."/>
            <person name="Yarza P."/>
            <person name="Ferrer M."/>
        </authorList>
    </citation>
    <scope>NUCLEOTIDE SEQUENCE</scope>
</reference>
<organism evidence="1">
    <name type="scientific">sediment metagenome</name>
    <dbReference type="NCBI Taxonomy" id="749907"/>
    <lineage>
        <taxon>unclassified sequences</taxon>
        <taxon>metagenomes</taxon>
        <taxon>ecological metagenomes</taxon>
    </lineage>
</organism>
<proteinExistence type="predicted"/>
<dbReference type="AlphaFoldDB" id="D9PM00"/>
<accession>D9PM00</accession>
<comment type="caution">
    <text evidence="1">The sequence shown here is derived from an EMBL/GenBank/DDBJ whole genome shotgun (WGS) entry which is preliminary data.</text>
</comment>
<sequence>MITSISNSRNNLSFTISRCNKPKNPHLYPCQSAGETVDSTFKAESFKTSFSIASFKFGYSAESIGKIQANIKGLDSENHSIAFAVSALSFGHSTFAAFQRVSPTLACSRVFNHVTTYQTEPFSIFLSLTYLGEKYHTSRASIFLFV</sequence>
<evidence type="ECO:0000313" key="1">
    <source>
        <dbReference type="EMBL" id="EFK95426.1"/>
    </source>
</evidence>
<protein>
    <submittedName>
        <fullName evidence="1">Uncharacterized protein</fullName>
    </submittedName>
</protein>
<dbReference type="EMBL" id="ADZX01000783">
    <property type="protein sequence ID" value="EFK95426.1"/>
    <property type="molecule type" value="Genomic_DNA"/>
</dbReference>
<name>D9PM00_9ZZZZ</name>
<reference evidence="1" key="2">
    <citation type="journal article" date="2011" name="Microb. Ecol.">
        <title>Taxonomic and Functional Metagenomic Profiling of the Microbial Community in the Anoxic Sediment of a Sub-saline Shallow Lake (Laguna de Carrizo, Central Spain).</title>
        <authorList>
            <person name="Ferrer M."/>
            <person name="Guazzaroni M.E."/>
            <person name="Richter M."/>
            <person name="Garcia-Salamanca A."/>
            <person name="Yarza P."/>
            <person name="Suarez-Suarez A."/>
            <person name="Solano J."/>
            <person name="Alcaide M."/>
            <person name="van Dillewijn P."/>
            <person name="Molina-Henares M.A."/>
            <person name="Lopez-Cortes N."/>
            <person name="Al-Ramahi Y."/>
            <person name="Guerrero C."/>
            <person name="Acosta A."/>
            <person name="de Eugenio L.I."/>
            <person name="Martinez V."/>
            <person name="Marques S."/>
            <person name="Rojo F."/>
            <person name="Santero E."/>
            <person name="Genilloud O."/>
            <person name="Perez-Perez J."/>
            <person name="Rossello-Mora R."/>
            <person name="Ramos J.L."/>
        </authorList>
    </citation>
    <scope>NUCLEOTIDE SEQUENCE</scope>
</reference>